<protein>
    <submittedName>
        <fullName evidence="1">Uncharacterized protein</fullName>
    </submittedName>
</protein>
<dbReference type="AlphaFoldDB" id="A0A6C0BZH4"/>
<dbReference type="EMBL" id="MN739300">
    <property type="protein sequence ID" value="QHS97586.1"/>
    <property type="molecule type" value="Genomic_DNA"/>
</dbReference>
<accession>A0A6C0BZH4</accession>
<proteinExistence type="predicted"/>
<evidence type="ECO:0000313" key="1">
    <source>
        <dbReference type="EMBL" id="QHS97586.1"/>
    </source>
</evidence>
<organism evidence="1">
    <name type="scientific">viral metagenome</name>
    <dbReference type="NCBI Taxonomy" id="1070528"/>
    <lineage>
        <taxon>unclassified sequences</taxon>
        <taxon>metagenomes</taxon>
        <taxon>organismal metagenomes</taxon>
    </lineage>
</organism>
<sequence>MNARAEREVHPLLWTELLQLGRNLIQATQPSVCSPSSQISHCACSRDGIADVNRTKLSPPTAAGLGRALESPSSYAGYTSTRRSISQTETKSRVHTAPECDEFIYGPVSTSVFRERYRWSPLEVRQQNVARISQFPPDISFECLCARLRLL</sequence>
<name>A0A6C0BZH4_9ZZZZ</name>
<reference evidence="1" key="1">
    <citation type="journal article" date="2020" name="Nature">
        <title>Giant virus diversity and host interactions through global metagenomics.</title>
        <authorList>
            <person name="Schulz F."/>
            <person name="Roux S."/>
            <person name="Paez-Espino D."/>
            <person name="Jungbluth S."/>
            <person name="Walsh D.A."/>
            <person name="Denef V.J."/>
            <person name="McMahon K.D."/>
            <person name="Konstantinidis K.T."/>
            <person name="Eloe-Fadrosh E.A."/>
            <person name="Kyrpides N.C."/>
            <person name="Woyke T."/>
        </authorList>
    </citation>
    <scope>NUCLEOTIDE SEQUENCE</scope>
    <source>
        <strain evidence="1">GVMAG-M-3300020182-33</strain>
    </source>
</reference>